<name>A0A8S5V1T0_9CAUD</name>
<sequence>MNKKLNRAYIAQVAKKEITTKIENHFRGNFNGSEVDRAVALMPEILKEDQQIGISFVKNIVEALNKMNENSKWDSGCGSFMATAEVDPVLKISATRLVAEGEISVSNAKFIRTLRKCGYRTIDTYGNESSPEVKETLINAKSDKELLDLVLTLEVGIKAEGIRFPHAGESYKAVIRPAVYYINLLKDRYDMYVKDAKKYLTAKGVVKNIDKLARGLVDAAIDELKMIPISGFICTGSEFFKMSQGGSDHDTDKHLWLVGTDADMYDGKVHYMVGIKSETAVQGLLEASSYADFIESVFVSGLTDMNVGKYVNKSSLVLEIVGTRGTEVFSKSCDIVRKNLETKVDMSKKAYQRHFNVGDIHEDECSNDIVIALYEEFLNSDMSNESILNYFVDILIIAPSLIGHIIDMAKAGPGTAFDPIGEMLKGIHSMRRKQYACIDLDIENGTLSLSDAVKIGREYLKGESK</sequence>
<proteinExistence type="predicted"/>
<protein>
    <submittedName>
        <fullName evidence="1">Uncharacterized protein</fullName>
    </submittedName>
</protein>
<dbReference type="EMBL" id="BK016182">
    <property type="protein sequence ID" value="DAG00575.1"/>
    <property type="molecule type" value="Genomic_DNA"/>
</dbReference>
<accession>A0A8S5V1T0</accession>
<evidence type="ECO:0000313" key="1">
    <source>
        <dbReference type="EMBL" id="DAG00575.1"/>
    </source>
</evidence>
<reference evidence="1" key="1">
    <citation type="journal article" date="2021" name="Proc. Natl. Acad. Sci. U.S.A.">
        <title>A Catalog of Tens of Thousands of Viruses from Human Metagenomes Reveals Hidden Associations with Chronic Diseases.</title>
        <authorList>
            <person name="Tisza M.J."/>
            <person name="Buck C.B."/>
        </authorList>
    </citation>
    <scope>NUCLEOTIDE SEQUENCE</scope>
    <source>
        <strain evidence="1">CtJ2i1</strain>
    </source>
</reference>
<organism evidence="1">
    <name type="scientific">Myoviridae sp. ctJ2i1</name>
    <dbReference type="NCBI Taxonomy" id="2825079"/>
    <lineage>
        <taxon>Viruses</taxon>
        <taxon>Duplodnaviria</taxon>
        <taxon>Heunggongvirae</taxon>
        <taxon>Uroviricota</taxon>
        <taxon>Caudoviricetes</taxon>
    </lineage>
</organism>